<accession>A0ABR5K201</accession>
<organism evidence="2 3">
    <name type="scientific">Lysinibacillus contaminans</name>
    <dbReference type="NCBI Taxonomy" id="1293441"/>
    <lineage>
        <taxon>Bacteria</taxon>
        <taxon>Bacillati</taxon>
        <taxon>Bacillota</taxon>
        <taxon>Bacilli</taxon>
        <taxon>Bacillales</taxon>
        <taxon>Bacillaceae</taxon>
        <taxon>Lysinibacillus</taxon>
    </lineage>
</organism>
<keyword evidence="3" id="KW-1185">Reference proteome</keyword>
<evidence type="ECO:0000313" key="3">
    <source>
        <dbReference type="Proteomes" id="UP000050668"/>
    </source>
</evidence>
<comment type="caution">
    <text evidence="2">The sequence shown here is derived from an EMBL/GenBank/DDBJ whole genome shotgun (WGS) entry which is preliminary data.</text>
</comment>
<sequence length="71" mass="7601">MANSMFLGATLRLKYIAGQNEQNEPVFASKTYRNLNSSHTAANLLAVATAIASLSSQPLDSVVKQETTDLS</sequence>
<dbReference type="EMBL" id="LGRV01000003">
    <property type="protein sequence ID" value="KOS68798.1"/>
    <property type="molecule type" value="Genomic_DNA"/>
</dbReference>
<dbReference type="Pfam" id="PF07872">
    <property type="entry name" value="DUF1659"/>
    <property type="match status" value="1"/>
</dbReference>
<dbReference type="Proteomes" id="UP000050668">
    <property type="component" value="Unassembled WGS sequence"/>
</dbReference>
<feature type="domain" description="DUF1659" evidence="1">
    <location>
        <begin position="2"/>
        <end position="70"/>
    </location>
</feature>
<dbReference type="InterPro" id="IPR012454">
    <property type="entry name" value="DUF1659"/>
</dbReference>
<protein>
    <recommendedName>
        <fullName evidence="1">DUF1659 domain-containing protein</fullName>
    </recommendedName>
</protein>
<dbReference type="RefSeq" id="WP_053583648.1">
    <property type="nucleotide sequence ID" value="NZ_LGRV01000003.1"/>
</dbReference>
<name>A0ABR5K201_9BACI</name>
<reference evidence="3" key="1">
    <citation type="submission" date="2015-07" db="EMBL/GenBank/DDBJ databases">
        <title>Fjat-14205 dsm 2895.</title>
        <authorList>
            <person name="Liu B."/>
            <person name="Wang J."/>
            <person name="Zhu Y."/>
            <person name="Liu G."/>
            <person name="Chen Q."/>
            <person name="Chen Z."/>
            <person name="Lan J."/>
            <person name="Che J."/>
            <person name="Ge C."/>
            <person name="Shi H."/>
            <person name="Pan Z."/>
            <person name="Liu X."/>
        </authorList>
    </citation>
    <scope>NUCLEOTIDE SEQUENCE [LARGE SCALE GENOMIC DNA]</scope>
    <source>
        <strain evidence="3">DSM 25560</strain>
    </source>
</reference>
<gene>
    <name evidence="2" type="ORF">AEA09_09770</name>
</gene>
<evidence type="ECO:0000313" key="2">
    <source>
        <dbReference type="EMBL" id="KOS68798.1"/>
    </source>
</evidence>
<proteinExistence type="predicted"/>
<evidence type="ECO:0000259" key="1">
    <source>
        <dbReference type="Pfam" id="PF07872"/>
    </source>
</evidence>